<evidence type="ECO:0000256" key="1">
    <source>
        <dbReference type="ARBA" id="ARBA00001970"/>
    </source>
</evidence>
<keyword evidence="5 12" id="KW-0812">Transmembrane</keyword>
<organism evidence="16">
    <name type="scientific">Anisakis simplex</name>
    <name type="common">Herring worm</name>
    <dbReference type="NCBI Taxonomy" id="6269"/>
    <lineage>
        <taxon>Eukaryota</taxon>
        <taxon>Metazoa</taxon>
        <taxon>Ecdysozoa</taxon>
        <taxon>Nematoda</taxon>
        <taxon>Chromadorea</taxon>
        <taxon>Rhabditida</taxon>
        <taxon>Spirurina</taxon>
        <taxon>Ascaridomorpha</taxon>
        <taxon>Ascaridoidea</taxon>
        <taxon>Anisakidae</taxon>
        <taxon>Anisakis</taxon>
        <taxon>Anisakis simplex complex</taxon>
    </lineage>
</organism>
<evidence type="ECO:0000256" key="12">
    <source>
        <dbReference type="SAM" id="Phobius"/>
    </source>
</evidence>
<keyword evidence="3" id="KW-0813">Transport</keyword>
<feature type="transmembrane region" description="Helical" evidence="12">
    <location>
        <begin position="233"/>
        <end position="252"/>
    </location>
</feature>
<evidence type="ECO:0000256" key="4">
    <source>
        <dbReference type="ARBA" id="ARBA00022617"/>
    </source>
</evidence>
<feature type="transmembrane region" description="Helical" evidence="12">
    <location>
        <begin position="473"/>
        <end position="495"/>
    </location>
</feature>
<sequence length="502" mass="56719">MGCADNECIASVRWSISNNTLLSLYLEASVQLLLNQTNNILGTYVAVGFSNDRRMALSDFPAALKQCTALDIKNYWLRCATVTRSGLLQYGEDMVIECVYNGRGDVRPFISYNDGLHNAQLHAASEELITDANSSIIDDYFSCEIELDFERRELLSAIDQLKTSDVTSAPFYLQLALGYADPYTFAKKKHSLWDGPLFPWTSSEAVSLQKTSANGYYIVNEATQSVTHISRNLTYVLVTLHGLIMLWAWWFLVSNAILMARYCKIAWPSTKLCGAAVWFQFHRSFMIASIALQIVAFLFVITQAGFSFHFWCTMQCTMEHFSVPKHTWSGLIAISLALLQPFFATIRPSPISNWRHAFNVLHWLVGMTSFVVASVAMISSIPLGKTALAKHYGKLPNFWMGLYLVHFTGVSIILEILVSRTVSKERRRDAESTALIYSKVPTNERHPSRTVNIVCVSSFSDCIRLLQNRRLRAFVLLLHMAGSFAICSYISKMIIDNYFRSH</sequence>
<evidence type="ECO:0000256" key="7">
    <source>
        <dbReference type="ARBA" id="ARBA00022982"/>
    </source>
</evidence>
<reference evidence="16" key="1">
    <citation type="submission" date="2017-02" db="UniProtKB">
        <authorList>
            <consortium name="WormBaseParasite"/>
        </authorList>
    </citation>
    <scope>IDENTIFICATION</scope>
</reference>
<accession>A0A0M3K4F0</accession>
<keyword evidence="4" id="KW-0349">Heme</keyword>
<feature type="transmembrane region" description="Helical" evidence="12">
    <location>
        <begin position="358"/>
        <end position="378"/>
    </location>
</feature>
<evidence type="ECO:0000256" key="8">
    <source>
        <dbReference type="ARBA" id="ARBA00022989"/>
    </source>
</evidence>
<feature type="domain" description="Cytochrome b561" evidence="13">
    <location>
        <begin position="202"/>
        <end position="424"/>
    </location>
</feature>
<dbReference type="CDD" id="cd08760">
    <property type="entry name" value="Cyt_b561_FRRS1_like"/>
    <property type="match status" value="1"/>
</dbReference>
<feature type="transmembrane region" description="Helical" evidence="12">
    <location>
        <begin position="285"/>
        <end position="306"/>
    </location>
</feature>
<evidence type="ECO:0000256" key="2">
    <source>
        <dbReference type="ARBA" id="ARBA00004141"/>
    </source>
</evidence>
<keyword evidence="9" id="KW-0408">Iron</keyword>
<comment type="subcellular location">
    <subcellularLocation>
        <location evidence="2">Membrane</location>
        <topology evidence="2">Multi-pass membrane protein</topology>
    </subcellularLocation>
</comment>
<dbReference type="SMART" id="SM00665">
    <property type="entry name" value="B561"/>
    <property type="match status" value="1"/>
</dbReference>
<keyword evidence="15" id="KW-1185">Reference proteome</keyword>
<evidence type="ECO:0000256" key="3">
    <source>
        <dbReference type="ARBA" id="ARBA00022448"/>
    </source>
</evidence>
<dbReference type="EMBL" id="UYRR01032206">
    <property type="protein sequence ID" value="VDK54621.1"/>
    <property type="molecule type" value="Genomic_DNA"/>
</dbReference>
<protein>
    <recommendedName>
        <fullName evidence="11">ascorbate ferrireductase (transmembrane)</fullName>
        <ecNumber evidence="11">7.2.1.3</ecNumber>
    </recommendedName>
</protein>
<dbReference type="InterPro" id="IPR045150">
    <property type="entry name" value="CYB561D1/2"/>
</dbReference>
<name>A0A0M3K4F0_ANISI</name>
<dbReference type="WBParaSite" id="ASIM_0001584101-mRNA-1">
    <property type="protein sequence ID" value="ASIM_0001584101-mRNA-1"/>
    <property type="gene ID" value="ASIM_0001584101"/>
</dbReference>
<evidence type="ECO:0000256" key="11">
    <source>
        <dbReference type="ARBA" id="ARBA00024225"/>
    </source>
</evidence>
<evidence type="ECO:0000256" key="10">
    <source>
        <dbReference type="ARBA" id="ARBA00023136"/>
    </source>
</evidence>
<dbReference type="InterPro" id="IPR006593">
    <property type="entry name" value="Cyt_b561/ferric_Rdtase_TM"/>
</dbReference>
<evidence type="ECO:0000256" key="5">
    <source>
        <dbReference type="ARBA" id="ARBA00022692"/>
    </source>
</evidence>
<feature type="transmembrane region" description="Helical" evidence="12">
    <location>
        <begin position="326"/>
        <end position="346"/>
    </location>
</feature>
<dbReference type="GO" id="GO:0020037">
    <property type="term" value="F:heme binding"/>
    <property type="evidence" value="ECO:0007669"/>
    <property type="project" value="TreeGrafter"/>
</dbReference>
<dbReference type="Proteomes" id="UP000267096">
    <property type="component" value="Unassembled WGS sequence"/>
</dbReference>
<evidence type="ECO:0000259" key="13">
    <source>
        <dbReference type="PROSITE" id="PS50939"/>
    </source>
</evidence>
<evidence type="ECO:0000256" key="6">
    <source>
        <dbReference type="ARBA" id="ARBA00022723"/>
    </source>
</evidence>
<evidence type="ECO:0000256" key="9">
    <source>
        <dbReference type="ARBA" id="ARBA00023004"/>
    </source>
</evidence>
<dbReference type="Gene3D" id="1.20.120.1770">
    <property type="match status" value="1"/>
</dbReference>
<dbReference type="PANTHER" id="PTHR15422:SF24">
    <property type="entry name" value="DOMON RELATED DOMAIN-CONTAINING PROTEIN"/>
    <property type="match status" value="1"/>
</dbReference>
<dbReference type="AlphaFoldDB" id="A0A0M3K4F0"/>
<keyword evidence="10 12" id="KW-0472">Membrane</keyword>
<gene>
    <name evidence="14" type="ORF">ASIM_LOCUS15248</name>
</gene>
<keyword evidence="7" id="KW-0249">Electron transport</keyword>
<reference evidence="14 15" key="2">
    <citation type="submission" date="2018-11" db="EMBL/GenBank/DDBJ databases">
        <authorList>
            <consortium name="Pathogen Informatics"/>
        </authorList>
    </citation>
    <scope>NUCLEOTIDE SEQUENCE [LARGE SCALE GENOMIC DNA]</scope>
</reference>
<dbReference type="EC" id="7.2.1.3" evidence="11"/>
<proteinExistence type="predicted"/>
<comment type="cofactor">
    <cofactor evidence="1">
        <name>heme b</name>
        <dbReference type="ChEBI" id="CHEBI:60344"/>
    </cofactor>
</comment>
<dbReference type="PROSITE" id="PS50939">
    <property type="entry name" value="CYTOCHROME_B561"/>
    <property type="match status" value="1"/>
</dbReference>
<evidence type="ECO:0000313" key="16">
    <source>
        <dbReference type="WBParaSite" id="ASIM_0001584101-mRNA-1"/>
    </source>
</evidence>
<keyword evidence="8 12" id="KW-1133">Transmembrane helix</keyword>
<dbReference type="GO" id="GO:0046872">
    <property type="term" value="F:metal ion binding"/>
    <property type="evidence" value="ECO:0007669"/>
    <property type="project" value="UniProtKB-KW"/>
</dbReference>
<dbReference type="GO" id="GO:0140571">
    <property type="term" value="F:transmembrane ascorbate ferrireductase activity"/>
    <property type="evidence" value="ECO:0007669"/>
    <property type="project" value="UniProtKB-EC"/>
</dbReference>
<dbReference type="GO" id="GO:0016020">
    <property type="term" value="C:membrane"/>
    <property type="evidence" value="ECO:0007669"/>
    <property type="project" value="UniProtKB-SubCell"/>
</dbReference>
<dbReference type="GO" id="GO:0140575">
    <property type="term" value="F:transmembrane monodehydroascorbate reductase activity"/>
    <property type="evidence" value="ECO:0007669"/>
    <property type="project" value="InterPro"/>
</dbReference>
<evidence type="ECO:0000313" key="14">
    <source>
        <dbReference type="EMBL" id="VDK54621.1"/>
    </source>
</evidence>
<keyword evidence="6" id="KW-0479">Metal-binding</keyword>
<evidence type="ECO:0000313" key="15">
    <source>
        <dbReference type="Proteomes" id="UP000267096"/>
    </source>
</evidence>
<dbReference type="OrthoDB" id="6372137at2759"/>
<feature type="transmembrane region" description="Helical" evidence="12">
    <location>
        <begin position="398"/>
        <end position="418"/>
    </location>
</feature>
<dbReference type="PANTHER" id="PTHR15422">
    <property type="entry name" value="OS05G0565100 PROTEIN"/>
    <property type="match status" value="1"/>
</dbReference>